<comment type="caution">
    <text evidence="1">The sequence shown here is derived from an EMBL/GenBank/DDBJ whole genome shotgun (WGS) entry which is preliminary data.</text>
</comment>
<dbReference type="EMBL" id="CM026424">
    <property type="protein sequence ID" value="KAG0578534.1"/>
    <property type="molecule type" value="Genomic_DNA"/>
</dbReference>
<evidence type="ECO:0000313" key="1">
    <source>
        <dbReference type="EMBL" id="KAG0578534.1"/>
    </source>
</evidence>
<keyword evidence="2" id="KW-1185">Reference proteome</keyword>
<proteinExistence type="predicted"/>
<dbReference type="AlphaFoldDB" id="A0A8T0I4W5"/>
<reference evidence="1" key="1">
    <citation type="submission" date="2020-06" db="EMBL/GenBank/DDBJ databases">
        <title>WGS assembly of Ceratodon purpureus strain R40.</title>
        <authorList>
            <person name="Carey S.B."/>
            <person name="Jenkins J."/>
            <person name="Shu S."/>
            <person name="Lovell J.T."/>
            <person name="Sreedasyam A."/>
            <person name="Maumus F."/>
            <person name="Tiley G.P."/>
            <person name="Fernandez-Pozo N."/>
            <person name="Barry K."/>
            <person name="Chen C."/>
            <person name="Wang M."/>
            <person name="Lipzen A."/>
            <person name="Daum C."/>
            <person name="Saski C.A."/>
            <person name="Payton A.C."/>
            <person name="Mcbreen J.C."/>
            <person name="Conrad R.E."/>
            <person name="Kollar L.M."/>
            <person name="Olsson S."/>
            <person name="Huttunen S."/>
            <person name="Landis J.B."/>
            <person name="Wickett N.J."/>
            <person name="Johnson M.G."/>
            <person name="Rensing S.A."/>
            <person name="Grimwood J."/>
            <person name="Schmutz J."/>
            <person name="Mcdaniel S.F."/>
        </authorList>
    </citation>
    <scope>NUCLEOTIDE SEQUENCE</scope>
    <source>
        <strain evidence="1">R40</strain>
    </source>
</reference>
<protein>
    <submittedName>
        <fullName evidence="1">Uncharacterized protein</fullName>
    </submittedName>
</protein>
<name>A0A8T0I4W5_CERPU</name>
<sequence length="72" mass="8423">MSARRYHVDFGVNARNPCSVGTIVLNRSIVKSEFRHLWHLRLHIQKDLRRKAEFRPSQKLGFGGTERQHGPE</sequence>
<organism evidence="1 2">
    <name type="scientific">Ceratodon purpureus</name>
    <name type="common">Fire moss</name>
    <name type="synonym">Dicranum purpureum</name>
    <dbReference type="NCBI Taxonomy" id="3225"/>
    <lineage>
        <taxon>Eukaryota</taxon>
        <taxon>Viridiplantae</taxon>
        <taxon>Streptophyta</taxon>
        <taxon>Embryophyta</taxon>
        <taxon>Bryophyta</taxon>
        <taxon>Bryophytina</taxon>
        <taxon>Bryopsida</taxon>
        <taxon>Dicranidae</taxon>
        <taxon>Pseudoditrichales</taxon>
        <taxon>Ditrichaceae</taxon>
        <taxon>Ceratodon</taxon>
    </lineage>
</organism>
<gene>
    <name evidence="1" type="ORF">KC19_4G030700</name>
</gene>
<evidence type="ECO:0000313" key="2">
    <source>
        <dbReference type="Proteomes" id="UP000822688"/>
    </source>
</evidence>
<dbReference type="Proteomes" id="UP000822688">
    <property type="component" value="Chromosome 4"/>
</dbReference>
<accession>A0A8T0I4W5</accession>